<dbReference type="InterPro" id="IPR000210">
    <property type="entry name" value="BTB/POZ_dom"/>
</dbReference>
<dbReference type="SUPFAM" id="SSF54695">
    <property type="entry name" value="POZ domain"/>
    <property type="match status" value="1"/>
</dbReference>
<gene>
    <name evidence="2" type="ORF">GLAREA_08556</name>
</gene>
<dbReference type="RefSeq" id="XP_008088791.1">
    <property type="nucleotide sequence ID" value="XM_008090600.1"/>
</dbReference>
<dbReference type="AlphaFoldDB" id="S3DDG6"/>
<evidence type="ECO:0000313" key="2">
    <source>
        <dbReference type="EMBL" id="EPE24703.1"/>
    </source>
</evidence>
<dbReference type="EMBL" id="KE145373">
    <property type="protein sequence ID" value="EPE24703.1"/>
    <property type="molecule type" value="Genomic_DNA"/>
</dbReference>
<accession>S3DDG6</accession>
<dbReference type="Pfam" id="PF00651">
    <property type="entry name" value="BTB"/>
    <property type="match status" value="1"/>
</dbReference>
<dbReference type="HOGENOM" id="CLU_071338_0_0_1"/>
<evidence type="ECO:0000313" key="3">
    <source>
        <dbReference type="Proteomes" id="UP000016922"/>
    </source>
</evidence>
<proteinExistence type="predicted"/>
<dbReference type="Proteomes" id="UP000016922">
    <property type="component" value="Unassembled WGS sequence"/>
</dbReference>
<sequence length="336" mass="38763">MSLSCTEHDFARLKPLVFRLHCMKPDMRIQVFEQIFHIHSVILKAHSEFFHKYLDSPDKKRAEPMSAFKYSWVTQIDDDGSWSLTAEQNTVPDEYQAEFTGIKEEEIAAFDTLLNAMYQNPIRFNSLDHLNLCAELADYYRCIPALSRALEGGLLRSPEVTISFRGECCRVLAIARKLKHKLLFKEALIHSLGPWNAPRFEKLTDPTLRVVAGRALDGILQKLGQFHTELLDQAVHFGQEEQAWLDVYRKFYRMATEHRDVLGRTVIPAYFRAIADGIERLEIPRSLLGVMQPLTTNKLKFDVSDWRSGQKGGAYYNSFLCGDIEDEDLPWEEDDD</sequence>
<name>S3DDG6_GLAL2</name>
<dbReference type="OMA" id="CAGEHEF"/>
<feature type="domain" description="BTB" evidence="1">
    <location>
        <begin position="25"/>
        <end position="126"/>
    </location>
</feature>
<organism evidence="2 3">
    <name type="scientific">Glarea lozoyensis (strain ATCC 20868 / MF5171)</name>
    <dbReference type="NCBI Taxonomy" id="1116229"/>
    <lineage>
        <taxon>Eukaryota</taxon>
        <taxon>Fungi</taxon>
        <taxon>Dikarya</taxon>
        <taxon>Ascomycota</taxon>
        <taxon>Pezizomycotina</taxon>
        <taxon>Leotiomycetes</taxon>
        <taxon>Helotiales</taxon>
        <taxon>Helotiaceae</taxon>
        <taxon>Glarea</taxon>
    </lineage>
</organism>
<dbReference type="InterPro" id="IPR011333">
    <property type="entry name" value="SKP1/BTB/POZ_sf"/>
</dbReference>
<dbReference type="PROSITE" id="PS50097">
    <property type="entry name" value="BTB"/>
    <property type="match status" value="1"/>
</dbReference>
<dbReference type="CDD" id="cd18186">
    <property type="entry name" value="BTB_POZ_ZBTB_KLHL-like"/>
    <property type="match status" value="1"/>
</dbReference>
<reference evidence="2 3" key="1">
    <citation type="journal article" date="2013" name="BMC Genomics">
        <title>Genomics-driven discovery of the pneumocandin biosynthetic gene cluster in the fungus Glarea lozoyensis.</title>
        <authorList>
            <person name="Chen L."/>
            <person name="Yue Q."/>
            <person name="Zhang X."/>
            <person name="Xiang M."/>
            <person name="Wang C."/>
            <person name="Li S."/>
            <person name="Che Y."/>
            <person name="Ortiz-Lopez F.J."/>
            <person name="Bills G.F."/>
            <person name="Liu X."/>
            <person name="An Z."/>
        </authorList>
    </citation>
    <scope>NUCLEOTIDE SEQUENCE [LARGE SCALE GENOMIC DNA]</scope>
    <source>
        <strain evidence="3">ATCC 20868 / MF5171</strain>
    </source>
</reference>
<dbReference type="GeneID" id="19467604"/>
<evidence type="ECO:0000259" key="1">
    <source>
        <dbReference type="PROSITE" id="PS50097"/>
    </source>
</evidence>
<dbReference type="KEGG" id="glz:GLAREA_08556"/>
<dbReference type="Gene3D" id="3.30.710.10">
    <property type="entry name" value="Potassium Channel Kv1.1, Chain A"/>
    <property type="match status" value="1"/>
</dbReference>
<keyword evidence="3" id="KW-1185">Reference proteome</keyword>
<protein>
    <recommendedName>
        <fullName evidence="1">BTB domain-containing protein</fullName>
    </recommendedName>
</protein>
<dbReference type="SMART" id="SM00225">
    <property type="entry name" value="BTB"/>
    <property type="match status" value="1"/>
</dbReference>
<dbReference type="OrthoDB" id="2129688at2759"/>